<feature type="transmembrane region" description="Helical" evidence="1">
    <location>
        <begin position="54"/>
        <end position="72"/>
    </location>
</feature>
<dbReference type="KEGG" id="mcui:G8O30_04150"/>
<protein>
    <recommendedName>
        <fullName evidence="4">DUF1440 domain-containing protein</fullName>
    </recommendedName>
</protein>
<dbReference type="AlphaFoldDB" id="A0A7S8HF68"/>
<keyword evidence="1" id="KW-0472">Membrane</keyword>
<evidence type="ECO:0000313" key="2">
    <source>
        <dbReference type="EMBL" id="QPC46206.1"/>
    </source>
</evidence>
<feature type="transmembrane region" description="Helical" evidence="1">
    <location>
        <begin position="84"/>
        <end position="106"/>
    </location>
</feature>
<gene>
    <name evidence="2" type="ORF">G8O30_04150</name>
</gene>
<feature type="transmembrane region" description="Helical" evidence="1">
    <location>
        <begin position="30"/>
        <end position="48"/>
    </location>
</feature>
<keyword evidence="1" id="KW-1133">Transmembrane helix</keyword>
<accession>A0A7S8HF68</accession>
<name>A0A7S8HF68_9BACI</name>
<evidence type="ECO:0008006" key="4">
    <source>
        <dbReference type="Google" id="ProtNLM"/>
    </source>
</evidence>
<feature type="transmembrane region" description="Helical" evidence="1">
    <location>
        <begin position="118"/>
        <end position="139"/>
    </location>
</feature>
<evidence type="ECO:0000256" key="1">
    <source>
        <dbReference type="SAM" id="Phobius"/>
    </source>
</evidence>
<dbReference type="EMBL" id="CP049742">
    <property type="protein sequence ID" value="QPC46206.1"/>
    <property type="molecule type" value="Genomic_DNA"/>
</dbReference>
<organism evidence="2 3">
    <name type="scientific">Mangrovibacillus cuniculi</name>
    <dbReference type="NCBI Taxonomy" id="2593652"/>
    <lineage>
        <taxon>Bacteria</taxon>
        <taxon>Bacillati</taxon>
        <taxon>Bacillota</taxon>
        <taxon>Bacilli</taxon>
        <taxon>Bacillales</taxon>
        <taxon>Bacillaceae</taxon>
        <taxon>Mangrovibacillus</taxon>
    </lineage>
</organism>
<reference evidence="2 3" key="1">
    <citation type="submission" date="2019-07" db="EMBL/GenBank/DDBJ databases">
        <title>Genome sequence of 2 isolates from Red Sea Mangroves.</title>
        <authorList>
            <person name="Sefrji F."/>
            <person name="Michoud G."/>
            <person name="Merlino G."/>
            <person name="Daffonchio D."/>
        </authorList>
    </citation>
    <scope>NUCLEOTIDE SEQUENCE [LARGE SCALE GENOMIC DNA]</scope>
    <source>
        <strain evidence="2 3">R1DC41</strain>
    </source>
</reference>
<dbReference type="RefSeq" id="WP_239673732.1">
    <property type="nucleotide sequence ID" value="NZ_CP049742.1"/>
</dbReference>
<keyword evidence="3" id="KW-1185">Reference proteome</keyword>
<proteinExistence type="predicted"/>
<sequence>MIRGLIVGTLSGFVLGFSLKWIEMLMDKKVYILLLNIDFIPILGEYTFAEWIEFAFHLIISLIIGILYVFILEKGILGSWLNKWSLAAVLTFPTLFLYFPLSMLAIKDVPPPTDYLAFLYWVIGHVLYAISLPIIFNLFPKR</sequence>
<evidence type="ECO:0000313" key="3">
    <source>
        <dbReference type="Proteomes" id="UP000593626"/>
    </source>
</evidence>
<feature type="transmembrane region" description="Helical" evidence="1">
    <location>
        <begin position="6"/>
        <end position="23"/>
    </location>
</feature>
<dbReference type="Proteomes" id="UP000593626">
    <property type="component" value="Chromosome"/>
</dbReference>
<keyword evidence="1" id="KW-0812">Transmembrane</keyword>